<protein>
    <submittedName>
        <fullName evidence="2">Uncharacterized protein</fullName>
    </submittedName>
</protein>
<sequence length="117" mass="11724">MTPSGLSTGRPGAPGRTPSLAAMNPDLDVDTQQLRDTATATGATAARVREAAAAAPSPVPGPRWAAVDATASITDAAVRALRDLGAALTDTVTLITTTIAGYDDADARAAARLRGAR</sequence>
<dbReference type="AlphaFoldDB" id="A0A919III4"/>
<organism evidence="2 3">
    <name type="scientific">Actinoplanes cyaneus</name>
    <dbReference type="NCBI Taxonomy" id="52696"/>
    <lineage>
        <taxon>Bacteria</taxon>
        <taxon>Bacillati</taxon>
        <taxon>Actinomycetota</taxon>
        <taxon>Actinomycetes</taxon>
        <taxon>Micromonosporales</taxon>
        <taxon>Micromonosporaceae</taxon>
        <taxon>Actinoplanes</taxon>
    </lineage>
</organism>
<reference evidence="2" key="1">
    <citation type="submission" date="2021-01" db="EMBL/GenBank/DDBJ databases">
        <title>Whole genome shotgun sequence of Actinoplanes cyaneus NBRC 14990.</title>
        <authorList>
            <person name="Komaki H."/>
            <person name="Tamura T."/>
        </authorList>
    </citation>
    <scope>NUCLEOTIDE SEQUENCE</scope>
    <source>
        <strain evidence="2">NBRC 14990</strain>
    </source>
</reference>
<accession>A0A919III4</accession>
<dbReference type="Proteomes" id="UP000619479">
    <property type="component" value="Unassembled WGS sequence"/>
</dbReference>
<name>A0A919III4_9ACTN</name>
<gene>
    <name evidence="2" type="ORF">Acy02nite_19590</name>
</gene>
<comment type="caution">
    <text evidence="2">The sequence shown here is derived from an EMBL/GenBank/DDBJ whole genome shotgun (WGS) entry which is preliminary data.</text>
</comment>
<evidence type="ECO:0000256" key="1">
    <source>
        <dbReference type="SAM" id="MobiDB-lite"/>
    </source>
</evidence>
<proteinExistence type="predicted"/>
<dbReference type="EMBL" id="BOMH01000015">
    <property type="protein sequence ID" value="GID64078.1"/>
    <property type="molecule type" value="Genomic_DNA"/>
</dbReference>
<evidence type="ECO:0000313" key="2">
    <source>
        <dbReference type="EMBL" id="GID64078.1"/>
    </source>
</evidence>
<keyword evidence="3" id="KW-1185">Reference proteome</keyword>
<evidence type="ECO:0000313" key="3">
    <source>
        <dbReference type="Proteomes" id="UP000619479"/>
    </source>
</evidence>
<feature type="region of interest" description="Disordered" evidence="1">
    <location>
        <begin position="1"/>
        <end position="24"/>
    </location>
</feature>